<dbReference type="Gene3D" id="3.40.190.10">
    <property type="entry name" value="Periplasmic binding protein-like II"/>
    <property type="match status" value="1"/>
</dbReference>
<feature type="chain" id="PRO_5008673091" description="Solute-binding protein family 5 domain-containing protein" evidence="2">
    <location>
        <begin position="30"/>
        <end position="868"/>
    </location>
</feature>
<evidence type="ECO:0000259" key="3">
    <source>
        <dbReference type="Pfam" id="PF00496"/>
    </source>
</evidence>
<dbReference type="GO" id="GO:1904680">
    <property type="term" value="F:peptide transmembrane transporter activity"/>
    <property type="evidence" value="ECO:0007669"/>
    <property type="project" value="TreeGrafter"/>
</dbReference>
<dbReference type="GO" id="GO:0015833">
    <property type="term" value="P:peptide transport"/>
    <property type="evidence" value="ECO:0007669"/>
    <property type="project" value="TreeGrafter"/>
</dbReference>
<protein>
    <recommendedName>
        <fullName evidence="3">Solute-binding protein family 5 domain-containing protein</fullName>
    </recommendedName>
</protein>
<dbReference type="PANTHER" id="PTHR30290">
    <property type="entry name" value="PERIPLASMIC BINDING COMPONENT OF ABC TRANSPORTER"/>
    <property type="match status" value="1"/>
</dbReference>
<sequence length="868" mass="98037">MKPRSTLHRWFFVMVVAASGFTLSDALFAQEVTPVTKAPLSETAQPSGNQPPGNQNPPNGNTATDEAAEEVEKLPTLSTLALPDAKTLLKGRPVDWIILKTDEVIVVEPLDPRPGALEKQINDQLEAMRKPLPPQKNAMELEQARRRELGTLKITLADPEDPQPEYRIDLKLIREVLYHEDLLLRRVDELLKSGQTDVAYELLSEICEIAPGWRGTRERQIDLLRTEARLAIKAGNSSRARIRLLKLLELNAANRDDIADLVMLTREEIEAAVADGKLRLAREILQSLPSSIRQSPAGESLSRLLPSSPRPTSTIPGEASQWEPWQKLINWRQTTTDLPLLRKLWRDQSQGNALLRIVRTNDGRKDLLELTEVRLFQQVPLAFIDTKRPVPSSTTHNATWSSPILQSWEPTDLGRQERLTLNRFAIEAGWNADRLAQWLGQSTADSSTLLSQYIDGYKVLNATELVIDLRSSPRAFEAIFSDAPHLNSTPHGLPDDQFQNQLASWQKIQYEPVSAPQQNLSEEKRSSPQVVILQRNRARPAIRSATTSSIYWIHQTRLDSEAEGVRELLQGEADFFPVIDPQDTVRFQKDSRFFTIPYATPSMITLRFSPRSPLGQCEPLRQAINLCLDRKKMAEVVAGTDGKNFVQPAAQFFGQSAARSNSLLGEQLSEFDPLTAATFLQLAKEKCPEFNRPLRFERPASDVFRRCHEMLTNTLNRLGIATEIVPEDSGLADLRWERQVISNPLDNWINLIRPDAPQHSNTRSPWNLIHSTTENGKIDASSFAEWNFAGSNFRYLAAELQRTTNPETATRQALKLEYDLRLSAWALPVLRITDHAVCSRKLSRLPAELSTPFDGIEQWLMNLEEESR</sequence>
<dbReference type="STRING" id="1841610.A6X21_19625"/>
<dbReference type="PANTHER" id="PTHR30290:SF83">
    <property type="entry name" value="ABC TRANSPORTER SUBSTRATE-BINDING PROTEIN"/>
    <property type="match status" value="1"/>
</dbReference>
<dbReference type="Pfam" id="PF00496">
    <property type="entry name" value="SBP_bac_5"/>
    <property type="match status" value="1"/>
</dbReference>
<feature type="region of interest" description="Disordered" evidence="1">
    <location>
        <begin position="40"/>
        <end position="71"/>
    </location>
</feature>
<feature type="region of interest" description="Disordered" evidence="1">
    <location>
        <begin position="293"/>
        <end position="317"/>
    </location>
</feature>
<comment type="caution">
    <text evidence="4">The sequence shown here is derived from an EMBL/GenBank/DDBJ whole genome shotgun (WGS) entry which is preliminary data.</text>
</comment>
<keyword evidence="2" id="KW-0732">Signal</keyword>
<evidence type="ECO:0000256" key="1">
    <source>
        <dbReference type="SAM" id="MobiDB-lite"/>
    </source>
</evidence>
<dbReference type="SUPFAM" id="SSF53850">
    <property type="entry name" value="Periplasmic binding protein-like II"/>
    <property type="match status" value="1"/>
</dbReference>
<name>A0A1C3EH95_9PLAN</name>
<dbReference type="InterPro" id="IPR000914">
    <property type="entry name" value="SBP_5_dom"/>
</dbReference>
<feature type="compositionally biased region" description="Low complexity" evidence="1">
    <location>
        <begin position="45"/>
        <end position="61"/>
    </location>
</feature>
<reference evidence="4 5" key="1">
    <citation type="submission" date="2016-05" db="EMBL/GenBank/DDBJ databases">
        <title>Genomic and physiological characterization of Planctopirus sp. isolated from fresh water lake.</title>
        <authorList>
            <person name="Subhash Y."/>
            <person name="Ramana C."/>
        </authorList>
    </citation>
    <scope>NUCLEOTIDE SEQUENCE [LARGE SCALE GENOMIC DNA]</scope>
    <source>
        <strain evidence="4 5">JC280</strain>
    </source>
</reference>
<dbReference type="Gene3D" id="3.10.105.10">
    <property type="entry name" value="Dipeptide-binding Protein, Domain 3"/>
    <property type="match status" value="1"/>
</dbReference>
<feature type="domain" description="Solute-binding protein family 5" evidence="3">
    <location>
        <begin position="565"/>
        <end position="750"/>
    </location>
</feature>
<accession>A0A1C3EH95</accession>
<organism evidence="4 5">
    <name type="scientific">Planctopirus hydrillae</name>
    <dbReference type="NCBI Taxonomy" id="1841610"/>
    <lineage>
        <taxon>Bacteria</taxon>
        <taxon>Pseudomonadati</taxon>
        <taxon>Planctomycetota</taxon>
        <taxon>Planctomycetia</taxon>
        <taxon>Planctomycetales</taxon>
        <taxon>Planctomycetaceae</taxon>
        <taxon>Planctopirus</taxon>
    </lineage>
</organism>
<dbReference type="InterPro" id="IPR039424">
    <property type="entry name" value="SBP_5"/>
</dbReference>
<feature type="signal peptide" evidence="2">
    <location>
        <begin position="1"/>
        <end position="29"/>
    </location>
</feature>
<dbReference type="EMBL" id="LYDR01000063">
    <property type="protein sequence ID" value="ODA32579.1"/>
    <property type="molecule type" value="Genomic_DNA"/>
</dbReference>
<dbReference type="OrthoDB" id="231050at2"/>
<feature type="compositionally biased region" description="Low complexity" evidence="1">
    <location>
        <begin position="300"/>
        <end position="314"/>
    </location>
</feature>
<dbReference type="Proteomes" id="UP000094828">
    <property type="component" value="Unassembled WGS sequence"/>
</dbReference>
<dbReference type="AlphaFoldDB" id="A0A1C3EH95"/>
<keyword evidence="5" id="KW-1185">Reference proteome</keyword>
<evidence type="ECO:0000256" key="2">
    <source>
        <dbReference type="SAM" id="SignalP"/>
    </source>
</evidence>
<evidence type="ECO:0000313" key="4">
    <source>
        <dbReference type="EMBL" id="ODA32579.1"/>
    </source>
</evidence>
<evidence type="ECO:0000313" key="5">
    <source>
        <dbReference type="Proteomes" id="UP000094828"/>
    </source>
</evidence>
<proteinExistence type="predicted"/>
<gene>
    <name evidence="4" type="ORF">A6X21_19625</name>
</gene>